<evidence type="ECO:0000313" key="7">
    <source>
        <dbReference type="EMBL" id="TVV26758.1"/>
    </source>
</evidence>
<feature type="domain" description="Integrase catalytic" evidence="6">
    <location>
        <begin position="168"/>
        <end position="330"/>
    </location>
</feature>
<accession>A0A9Q8N8C1</accession>
<evidence type="ECO:0000256" key="3">
    <source>
        <dbReference type="ARBA" id="ARBA00022578"/>
    </source>
</evidence>
<dbReference type="GO" id="GO:0006313">
    <property type="term" value="P:DNA transposition"/>
    <property type="evidence" value="ECO:0007669"/>
    <property type="project" value="InterPro"/>
</dbReference>
<dbReference type="InterPro" id="IPR012337">
    <property type="entry name" value="RNaseH-like_sf"/>
</dbReference>
<gene>
    <name evidence="7" type="ORF">FO435_02010</name>
</gene>
<comment type="similarity">
    <text evidence="2">Belongs to the transposase IS30 family.</text>
</comment>
<dbReference type="SUPFAM" id="SSF46689">
    <property type="entry name" value="Homeodomain-like"/>
    <property type="match status" value="1"/>
</dbReference>
<sequence length="334" mass="38279">MQNSRNHYHQLTAFDRGHIEVLLKEGLSMRRIAKEIGRSVSTISREIARSVGSTYVAEDANKNHILARTNSHKHRKLDNDELRNVVIYGINQKHWSPEQIAGRLKVSTGHSIISANTIYRAIYRNNLGQSVKNHGARGIARALRHRGKTRHTKGHIERRGKIKIPNTIDERPAEAASRSRIGDWELDTVVGRKGGQVLVTMVDRKTRILFSKRAESKKTADVMRTIGSILNSLPTSQIQTLTPDRGNEFSAQDEITNKFNVQFYFPDPHAPWQRGTNENTNGLIREYVPKGTAIEDYSDEYIERMVEQINSRPRKLFGWRSAKEYYLSQVFRLN</sequence>
<dbReference type="GO" id="GO:0015074">
    <property type="term" value="P:DNA integration"/>
    <property type="evidence" value="ECO:0007669"/>
    <property type="project" value="InterPro"/>
</dbReference>
<keyword evidence="4" id="KW-0238">DNA-binding</keyword>
<evidence type="ECO:0000256" key="4">
    <source>
        <dbReference type="ARBA" id="ARBA00023125"/>
    </source>
</evidence>
<dbReference type="PANTHER" id="PTHR10948">
    <property type="entry name" value="TRANSPOSASE"/>
    <property type="match status" value="1"/>
</dbReference>
<protein>
    <submittedName>
        <fullName evidence="7">IS30 family transposase</fullName>
    </submittedName>
</protein>
<comment type="caution">
    <text evidence="7">The sequence shown here is derived from an EMBL/GenBank/DDBJ whole genome shotgun (WGS) entry which is preliminary data.</text>
</comment>
<organism evidence="7 8">
    <name type="scientific">Weissella cibaria</name>
    <dbReference type="NCBI Taxonomy" id="137591"/>
    <lineage>
        <taxon>Bacteria</taxon>
        <taxon>Bacillati</taxon>
        <taxon>Bacillota</taxon>
        <taxon>Bacilli</taxon>
        <taxon>Lactobacillales</taxon>
        <taxon>Lactobacillaceae</taxon>
        <taxon>Weissella</taxon>
    </lineage>
</organism>
<dbReference type="InterPro" id="IPR036397">
    <property type="entry name" value="RNaseH_sf"/>
</dbReference>
<dbReference type="EMBL" id="VNHC01000002">
    <property type="protein sequence ID" value="TVV26758.1"/>
    <property type="molecule type" value="Genomic_DNA"/>
</dbReference>
<comment type="function">
    <text evidence="1">Required for the transposition of the insertion element.</text>
</comment>
<dbReference type="GO" id="GO:0005829">
    <property type="term" value="C:cytosol"/>
    <property type="evidence" value="ECO:0007669"/>
    <property type="project" value="TreeGrafter"/>
</dbReference>
<dbReference type="RefSeq" id="WP_145463441.1">
    <property type="nucleotide sequence ID" value="NZ_VNHC01000002.1"/>
</dbReference>
<keyword evidence="5" id="KW-0233">DNA recombination</keyword>
<evidence type="ECO:0000256" key="2">
    <source>
        <dbReference type="ARBA" id="ARBA00006363"/>
    </source>
</evidence>
<dbReference type="InterPro" id="IPR025246">
    <property type="entry name" value="IS30-like_HTH"/>
</dbReference>
<dbReference type="Proteomes" id="UP000320012">
    <property type="component" value="Unassembled WGS sequence"/>
</dbReference>
<keyword evidence="3" id="KW-0815">Transposition</keyword>
<reference evidence="7 8" key="1">
    <citation type="submission" date="2019-07" db="EMBL/GenBank/DDBJ databases">
        <title>Genome sequence of Weissella cibaria GK1.</title>
        <authorList>
            <person name="Choi H.-J."/>
        </authorList>
    </citation>
    <scope>NUCLEOTIDE SEQUENCE [LARGE SCALE GENOMIC DNA]</scope>
    <source>
        <strain evidence="7 8">GK1</strain>
    </source>
</reference>
<evidence type="ECO:0000313" key="8">
    <source>
        <dbReference type="Proteomes" id="UP000320012"/>
    </source>
</evidence>
<dbReference type="Pfam" id="PF13936">
    <property type="entry name" value="HTH_38"/>
    <property type="match status" value="1"/>
</dbReference>
<dbReference type="NCBIfam" id="NF033563">
    <property type="entry name" value="transpos_IS30"/>
    <property type="match status" value="1"/>
</dbReference>
<dbReference type="InterPro" id="IPR001598">
    <property type="entry name" value="Transposase_IS30_CS"/>
</dbReference>
<dbReference type="InterPro" id="IPR009057">
    <property type="entry name" value="Homeodomain-like_sf"/>
</dbReference>
<evidence type="ECO:0000256" key="5">
    <source>
        <dbReference type="ARBA" id="ARBA00023172"/>
    </source>
</evidence>
<dbReference type="Gene3D" id="3.30.420.10">
    <property type="entry name" value="Ribonuclease H-like superfamily/Ribonuclease H"/>
    <property type="match status" value="1"/>
</dbReference>
<evidence type="ECO:0000259" key="6">
    <source>
        <dbReference type="PROSITE" id="PS50994"/>
    </source>
</evidence>
<dbReference type="GO" id="GO:0004803">
    <property type="term" value="F:transposase activity"/>
    <property type="evidence" value="ECO:0007669"/>
    <property type="project" value="InterPro"/>
</dbReference>
<proteinExistence type="inferred from homology"/>
<dbReference type="Gene3D" id="1.10.10.60">
    <property type="entry name" value="Homeodomain-like"/>
    <property type="match status" value="1"/>
</dbReference>
<dbReference type="InterPro" id="IPR051917">
    <property type="entry name" value="Transposase-Integrase"/>
</dbReference>
<name>A0A9Q8N8C1_9LACO</name>
<dbReference type="SUPFAM" id="SSF53098">
    <property type="entry name" value="Ribonuclease H-like"/>
    <property type="match status" value="1"/>
</dbReference>
<dbReference type="PROSITE" id="PS50994">
    <property type="entry name" value="INTEGRASE"/>
    <property type="match status" value="1"/>
</dbReference>
<evidence type="ECO:0000256" key="1">
    <source>
        <dbReference type="ARBA" id="ARBA00002190"/>
    </source>
</evidence>
<dbReference type="GO" id="GO:0003677">
    <property type="term" value="F:DNA binding"/>
    <property type="evidence" value="ECO:0007669"/>
    <property type="project" value="UniProtKB-KW"/>
</dbReference>
<dbReference type="PANTHER" id="PTHR10948:SF23">
    <property type="entry name" value="TRANSPOSASE INSI FOR INSERTION SEQUENCE ELEMENT IS30A-RELATED"/>
    <property type="match status" value="1"/>
</dbReference>
<dbReference type="InterPro" id="IPR001584">
    <property type="entry name" value="Integrase_cat-core"/>
</dbReference>
<dbReference type="PROSITE" id="PS01043">
    <property type="entry name" value="TRANSPOSASE_IS30"/>
    <property type="match status" value="1"/>
</dbReference>
<dbReference type="AlphaFoldDB" id="A0A9Q8N8C1"/>
<dbReference type="InterPro" id="IPR053392">
    <property type="entry name" value="Transposase_IS30-like"/>
</dbReference>